<evidence type="ECO:0000313" key="7">
    <source>
        <dbReference type="EMBL" id="WDH75114.1"/>
    </source>
</evidence>
<dbReference type="Proteomes" id="UP001213680">
    <property type="component" value="Chromosome"/>
</dbReference>
<dbReference type="PANTHER" id="PTHR11814">
    <property type="entry name" value="SULFATE TRANSPORTER"/>
    <property type="match status" value="1"/>
</dbReference>
<proteinExistence type="predicted"/>
<evidence type="ECO:0000256" key="4">
    <source>
        <dbReference type="ARBA" id="ARBA00023136"/>
    </source>
</evidence>
<feature type="transmembrane region" description="Helical" evidence="5">
    <location>
        <begin position="16"/>
        <end position="36"/>
    </location>
</feature>
<evidence type="ECO:0000256" key="5">
    <source>
        <dbReference type="SAM" id="Phobius"/>
    </source>
</evidence>
<sequence>MMQESLSTREMWQKDISAGITVGVVAIPLAMAFAIASGVPPVYGLYTSIFAGILVSLFGGSTFQIAGPTGAFIPIVSGVVLAYGYEGLLVTTVLAGILLLLMSVLRVGRLIRFMPRAVTIGFTAGIAVVIFVDQLDELFGVTFEKAPHFHENLLRLGQALPEVSMWPIVIAGIGFLTLWLVPKLPFRLPLLLMAMLVPTFVSLLIPGEIATIGSAYGGIPSGLPEFNWLAIDINLITTLLPSAFAIAFLGALESLLSGTVADGMAGTKMKPDKELFGQGLANVITPFFGGIPSTGAIARTATNIQAGAVSRRAGVIHGLTVLVAVLVLAPFASYVPLAALAPILMRVAWNMSERHHVMAMLRHRSSESLVLLVTLLLTVFVDLVVAVEVGVICALALFAKRMADTIDVRERTERYVTRDGQIVFSVEGPLFFGAVELFEHVLHHIHREPNVFIFNFHRCPVIDVTAVEELRRVVIELKAAERHVIFAHLSPSVRATLSHYGLLDGIETFETTQEAIEAS</sequence>
<dbReference type="Pfam" id="PF00916">
    <property type="entry name" value="Sulfate_transp"/>
    <property type="match status" value="1"/>
</dbReference>
<evidence type="ECO:0000256" key="2">
    <source>
        <dbReference type="ARBA" id="ARBA00022692"/>
    </source>
</evidence>
<dbReference type="EMBL" id="CP118099">
    <property type="protein sequence ID" value="WDH75114.1"/>
    <property type="molecule type" value="Genomic_DNA"/>
</dbReference>
<protein>
    <submittedName>
        <fullName evidence="7">SulP family inorganic anion transporter</fullName>
    </submittedName>
</protein>
<feature type="domain" description="STAS" evidence="6">
    <location>
        <begin position="411"/>
        <end position="519"/>
    </location>
</feature>
<reference evidence="7 8" key="1">
    <citation type="submission" date="2023-02" db="EMBL/GenBank/DDBJ databases">
        <title>A bacterium isolated from plastisphere.</title>
        <authorList>
            <person name="Sun Y."/>
        </authorList>
    </citation>
    <scope>NUCLEOTIDE SEQUENCE [LARGE SCALE GENOMIC DNA]</scope>
    <source>
        <strain evidence="8">a-1</strain>
    </source>
</reference>
<organism evidence="7 8">
    <name type="scientific">Exiguobacterium marinum</name>
    <dbReference type="NCBI Taxonomy" id="273528"/>
    <lineage>
        <taxon>Bacteria</taxon>
        <taxon>Bacillati</taxon>
        <taxon>Bacillota</taxon>
        <taxon>Bacilli</taxon>
        <taxon>Bacillales</taxon>
        <taxon>Bacillales Family XII. Incertae Sedis</taxon>
        <taxon>Exiguobacterium</taxon>
    </lineage>
</organism>
<feature type="transmembrane region" description="Helical" evidence="5">
    <location>
        <begin position="72"/>
        <end position="101"/>
    </location>
</feature>
<feature type="transmembrane region" description="Helical" evidence="5">
    <location>
        <begin position="43"/>
        <end position="66"/>
    </location>
</feature>
<name>A0ABY7WW58_9BACL</name>
<dbReference type="InterPro" id="IPR011547">
    <property type="entry name" value="SLC26A/SulP_dom"/>
</dbReference>
<dbReference type="PROSITE" id="PS50801">
    <property type="entry name" value="STAS"/>
    <property type="match status" value="1"/>
</dbReference>
<accession>A0ABY7WW58</accession>
<dbReference type="RefSeq" id="WP_274356366.1">
    <property type="nucleotide sequence ID" value="NZ_CP118099.1"/>
</dbReference>
<evidence type="ECO:0000256" key="1">
    <source>
        <dbReference type="ARBA" id="ARBA00004141"/>
    </source>
</evidence>
<dbReference type="Gene3D" id="3.30.750.24">
    <property type="entry name" value="STAS domain"/>
    <property type="match status" value="1"/>
</dbReference>
<feature type="transmembrane region" description="Helical" evidence="5">
    <location>
        <begin position="226"/>
        <end position="249"/>
    </location>
</feature>
<evidence type="ECO:0000256" key="3">
    <source>
        <dbReference type="ARBA" id="ARBA00022989"/>
    </source>
</evidence>
<dbReference type="CDD" id="cd07042">
    <property type="entry name" value="STAS_SulP_like_sulfate_transporter"/>
    <property type="match status" value="1"/>
</dbReference>
<keyword evidence="4 5" id="KW-0472">Membrane</keyword>
<keyword evidence="2 5" id="KW-0812">Transmembrane</keyword>
<evidence type="ECO:0000313" key="8">
    <source>
        <dbReference type="Proteomes" id="UP001213680"/>
    </source>
</evidence>
<feature type="transmembrane region" description="Helical" evidence="5">
    <location>
        <begin position="369"/>
        <end position="399"/>
    </location>
</feature>
<dbReference type="InterPro" id="IPR001902">
    <property type="entry name" value="SLC26A/SulP_fam"/>
</dbReference>
<gene>
    <name evidence="7" type="ORF">PTI97_09810</name>
</gene>
<dbReference type="Pfam" id="PF01740">
    <property type="entry name" value="STAS"/>
    <property type="match status" value="1"/>
</dbReference>
<feature type="transmembrane region" description="Helical" evidence="5">
    <location>
        <begin position="113"/>
        <end position="132"/>
    </location>
</feature>
<keyword evidence="8" id="KW-1185">Reference proteome</keyword>
<dbReference type="InterPro" id="IPR036513">
    <property type="entry name" value="STAS_dom_sf"/>
</dbReference>
<comment type="subcellular location">
    <subcellularLocation>
        <location evidence="1">Membrane</location>
        <topology evidence="1">Multi-pass membrane protein</topology>
    </subcellularLocation>
</comment>
<dbReference type="InterPro" id="IPR002645">
    <property type="entry name" value="STAS_dom"/>
</dbReference>
<feature type="transmembrane region" description="Helical" evidence="5">
    <location>
        <begin position="163"/>
        <end position="181"/>
    </location>
</feature>
<feature type="transmembrane region" description="Helical" evidence="5">
    <location>
        <begin position="188"/>
        <end position="206"/>
    </location>
</feature>
<feature type="transmembrane region" description="Helical" evidence="5">
    <location>
        <begin position="321"/>
        <end position="349"/>
    </location>
</feature>
<keyword evidence="3 5" id="KW-1133">Transmembrane helix</keyword>
<dbReference type="SUPFAM" id="SSF52091">
    <property type="entry name" value="SpoIIaa-like"/>
    <property type="match status" value="1"/>
</dbReference>
<evidence type="ECO:0000259" key="6">
    <source>
        <dbReference type="PROSITE" id="PS50801"/>
    </source>
</evidence>